<evidence type="ECO:0000313" key="2">
    <source>
        <dbReference type="Proteomes" id="UP000516168"/>
    </source>
</evidence>
<reference evidence="2" key="1">
    <citation type="submission" date="2020-05" db="EMBL/GenBank/DDBJ databases">
        <title>Genomics and ecology of novel Flavobacterium phages from the Baltic Sea.</title>
        <authorList>
            <person name="Hoetzinger M."/>
            <person name="Nilsson E."/>
            <person name="Holmfeldt K."/>
        </authorList>
    </citation>
    <scope>NUCLEOTIDE SEQUENCE [LARGE SCALE GENOMIC DNA]</scope>
</reference>
<protein>
    <submittedName>
        <fullName evidence="1">Uncharacterized protein</fullName>
    </submittedName>
</protein>
<dbReference type="EMBL" id="MT497224">
    <property type="protein sequence ID" value="QNO01452.1"/>
    <property type="molecule type" value="Genomic_DNA"/>
</dbReference>
<organism evidence="1 2">
    <name type="scientific">Rheinheimera phage vB_RspM_barba_1-3A</name>
    <dbReference type="NCBI Taxonomy" id="2743846"/>
    <lineage>
        <taxon>Viruses</taxon>
        <taxon>Duplodnaviria</taxon>
        <taxon>Heunggongvirae</taxon>
        <taxon>Uroviricota</taxon>
        <taxon>Caudoviricetes</taxon>
        <taxon>Barbavirus</taxon>
        <taxon>Barbavirus barba18A</taxon>
    </lineage>
</organism>
<dbReference type="Proteomes" id="UP000516168">
    <property type="component" value="Segment"/>
</dbReference>
<sequence length="29" mass="3380">MVYSEHCFGGYLIKRMTLTIKQKSKSCLN</sequence>
<proteinExistence type="predicted"/>
<name>A0A7G9V596_9CAUD</name>
<accession>A0A7G9V596</accession>
<evidence type="ECO:0000313" key="1">
    <source>
        <dbReference type="EMBL" id="QNO01452.1"/>
    </source>
</evidence>
<gene>
    <name evidence="1" type="ORF">barba13A_phanotate101</name>
</gene>